<gene>
    <name evidence="2" type="ORF">MM171A00156_0058</name>
    <name evidence="3" type="ORF">MM171B00154_0043</name>
</gene>
<dbReference type="AlphaFoldDB" id="A0A6M3M1J0"/>
<sequence length="130" mass="14808">MNYHGKGITVCAEWESFETFRDWALATGYTDTLTIERKDNSLGYTPENCIWADKTVQARNRSIVLRAPDGRSWAEIAEAHGISPSIFNNRMRAGGWAPEVAASWPLGKRRSTRQRTELGQWAPGPRNWKR</sequence>
<dbReference type="EMBL" id="MT143892">
    <property type="protein sequence ID" value="QJB04932.1"/>
    <property type="molecule type" value="Genomic_DNA"/>
</dbReference>
<accession>A0A6M3M1J0</accession>
<evidence type="ECO:0000313" key="2">
    <source>
        <dbReference type="EMBL" id="QJB00964.1"/>
    </source>
</evidence>
<reference evidence="2" key="1">
    <citation type="submission" date="2020-03" db="EMBL/GenBank/DDBJ databases">
        <title>The deep terrestrial virosphere.</title>
        <authorList>
            <person name="Holmfeldt K."/>
            <person name="Nilsson E."/>
            <person name="Simone D."/>
            <person name="Lopez-Fernandez M."/>
            <person name="Wu X."/>
            <person name="de Brujin I."/>
            <person name="Lundin D."/>
            <person name="Andersson A."/>
            <person name="Bertilsson S."/>
            <person name="Dopson M."/>
        </authorList>
    </citation>
    <scope>NUCLEOTIDE SEQUENCE</scope>
    <source>
        <strain evidence="2">MM171A00156</strain>
        <strain evidence="3">MM171B00154</strain>
    </source>
</reference>
<evidence type="ECO:0000256" key="1">
    <source>
        <dbReference type="SAM" id="MobiDB-lite"/>
    </source>
</evidence>
<dbReference type="EMBL" id="MT143703">
    <property type="protein sequence ID" value="QJB00964.1"/>
    <property type="molecule type" value="Genomic_DNA"/>
</dbReference>
<proteinExistence type="predicted"/>
<name>A0A6M3M1J0_9ZZZZ</name>
<protein>
    <submittedName>
        <fullName evidence="2">Uncharacterized protein</fullName>
    </submittedName>
</protein>
<organism evidence="2">
    <name type="scientific">viral metagenome</name>
    <dbReference type="NCBI Taxonomy" id="1070528"/>
    <lineage>
        <taxon>unclassified sequences</taxon>
        <taxon>metagenomes</taxon>
        <taxon>organismal metagenomes</taxon>
    </lineage>
</organism>
<evidence type="ECO:0000313" key="3">
    <source>
        <dbReference type="EMBL" id="QJB04932.1"/>
    </source>
</evidence>
<feature type="region of interest" description="Disordered" evidence="1">
    <location>
        <begin position="107"/>
        <end position="130"/>
    </location>
</feature>